<dbReference type="Pfam" id="PF00722">
    <property type="entry name" value="Glyco_hydro_16"/>
    <property type="match status" value="1"/>
</dbReference>
<dbReference type="GO" id="GO:0005975">
    <property type="term" value="P:carbohydrate metabolic process"/>
    <property type="evidence" value="ECO:0007669"/>
    <property type="project" value="InterPro"/>
</dbReference>
<dbReference type="EMBL" id="PGCJ01000007">
    <property type="protein sequence ID" value="PLW57859.1"/>
    <property type="molecule type" value="Genomic_DNA"/>
</dbReference>
<dbReference type="SUPFAM" id="SSF49899">
    <property type="entry name" value="Concanavalin A-like lectins/glucanases"/>
    <property type="match status" value="1"/>
</dbReference>
<keyword evidence="2" id="KW-0378">Hydrolase</keyword>
<dbReference type="InterPro" id="IPR013320">
    <property type="entry name" value="ConA-like_dom_sf"/>
</dbReference>
<dbReference type="EMBL" id="PGCI01000014">
    <property type="protein sequence ID" value="PLW49753.1"/>
    <property type="molecule type" value="Genomic_DNA"/>
</dbReference>
<dbReference type="InterPro" id="IPR050546">
    <property type="entry name" value="Glycosyl_Hydrlase_16"/>
</dbReference>
<dbReference type="STRING" id="200324.A0A2N5W6J0"/>
<organism evidence="8 9">
    <name type="scientific">Puccinia coronata f. sp. avenae</name>
    <dbReference type="NCBI Taxonomy" id="200324"/>
    <lineage>
        <taxon>Eukaryota</taxon>
        <taxon>Fungi</taxon>
        <taxon>Dikarya</taxon>
        <taxon>Basidiomycota</taxon>
        <taxon>Pucciniomycotina</taxon>
        <taxon>Pucciniomycetes</taxon>
        <taxon>Pucciniales</taxon>
        <taxon>Pucciniaceae</taxon>
        <taxon>Puccinia</taxon>
    </lineage>
</organism>
<evidence type="ECO:0000313" key="10">
    <source>
        <dbReference type="Proteomes" id="UP000235392"/>
    </source>
</evidence>
<dbReference type="GO" id="GO:0009277">
    <property type="term" value="C:fungal-type cell wall"/>
    <property type="evidence" value="ECO:0007669"/>
    <property type="project" value="TreeGrafter"/>
</dbReference>
<keyword evidence="3" id="KW-0326">Glycosidase</keyword>
<keyword evidence="1 4" id="KW-0732">Signal</keyword>
<evidence type="ECO:0000313" key="6">
    <source>
        <dbReference type="EMBL" id="PLW21562.1"/>
    </source>
</evidence>
<feature type="domain" description="GH16" evidence="5">
    <location>
        <begin position="148"/>
        <end position="364"/>
    </location>
</feature>
<evidence type="ECO:0000313" key="7">
    <source>
        <dbReference type="EMBL" id="PLW49753.1"/>
    </source>
</evidence>
<proteinExistence type="predicted"/>
<feature type="chain" id="PRO_5015084162" description="GH16 domain-containing protein" evidence="4">
    <location>
        <begin position="32"/>
        <end position="376"/>
    </location>
</feature>
<evidence type="ECO:0000313" key="9">
    <source>
        <dbReference type="Proteomes" id="UP000235388"/>
    </source>
</evidence>
<dbReference type="Proteomes" id="UP000235392">
    <property type="component" value="Unassembled WGS sequence"/>
</dbReference>
<evidence type="ECO:0000256" key="2">
    <source>
        <dbReference type="ARBA" id="ARBA00022801"/>
    </source>
</evidence>
<evidence type="ECO:0000256" key="4">
    <source>
        <dbReference type="SAM" id="SignalP"/>
    </source>
</evidence>
<dbReference type="PANTHER" id="PTHR10963">
    <property type="entry name" value="GLYCOSYL HYDROLASE-RELATED"/>
    <property type="match status" value="1"/>
</dbReference>
<sequence>MNTSIKKNMTRVHLSLLLLALFSGFSEVIHARATRNPGKARKYRSAASKFRGTVFNFTGAFYRPHLASPTIQQAAVPDTQAAVSNRQAADREDQTAVPSIPATVPSTEAAVNKTRAALPNTQAVIPNTTVVGGTSTSNSQCTPMVENFTSSSLPPSWVQVSTNPLASKMNPGGGVNLTLNPPAGAITVSADGKTNDKLGDGSTLNSTFSLLYGKVTMSFVASDVRGAVSALVLFGTTTRDEIDIEMVGGDTTHWQSNVFRPAPGETAPLYGVFGGVHAYPNSGTTVGTHTYTIDWSPTGITWIVDGNVVRTLTPQQTLHNGQLHYPSARSRIQIGLWDGSSPVSTSEWANGPLPWTQRQRKAVTATIKSVKVECPY</sequence>
<evidence type="ECO:0000259" key="5">
    <source>
        <dbReference type="PROSITE" id="PS51762"/>
    </source>
</evidence>
<evidence type="ECO:0000313" key="8">
    <source>
        <dbReference type="EMBL" id="PLW57859.1"/>
    </source>
</evidence>
<gene>
    <name evidence="8" type="ORF">PCANC_00981</name>
    <name evidence="6" type="ORF">PCANC_04003</name>
    <name evidence="7" type="ORF">PCASD_01582</name>
</gene>
<dbReference type="Gene3D" id="2.60.120.200">
    <property type="match status" value="1"/>
</dbReference>
<evidence type="ECO:0000256" key="3">
    <source>
        <dbReference type="ARBA" id="ARBA00023295"/>
    </source>
</evidence>
<dbReference type="PANTHER" id="PTHR10963:SF22">
    <property type="entry name" value="GLYCOSIDASE CRH2-RELATED"/>
    <property type="match status" value="1"/>
</dbReference>
<protein>
    <recommendedName>
        <fullName evidence="5">GH16 domain-containing protein</fullName>
    </recommendedName>
</protein>
<dbReference type="AlphaFoldDB" id="A0A2N5W6J0"/>
<dbReference type="GO" id="GO:0031505">
    <property type="term" value="P:fungal-type cell wall organization"/>
    <property type="evidence" value="ECO:0007669"/>
    <property type="project" value="TreeGrafter"/>
</dbReference>
<dbReference type="PROSITE" id="PS51762">
    <property type="entry name" value="GH16_2"/>
    <property type="match status" value="1"/>
</dbReference>
<name>A0A2N5W6J0_9BASI</name>
<comment type="caution">
    <text evidence="8">The sequence shown here is derived from an EMBL/GenBank/DDBJ whole genome shotgun (WGS) entry which is preliminary data.</text>
</comment>
<dbReference type="GO" id="GO:0016757">
    <property type="term" value="F:glycosyltransferase activity"/>
    <property type="evidence" value="ECO:0007669"/>
    <property type="project" value="TreeGrafter"/>
</dbReference>
<reference evidence="9 10" key="1">
    <citation type="submission" date="2017-11" db="EMBL/GenBank/DDBJ databases">
        <title>De novo assembly and phasing of dikaryotic genomes from two isolates of Puccinia coronata f. sp. avenae, the causal agent of oat crown rust.</title>
        <authorList>
            <person name="Miller M.E."/>
            <person name="Zhang Y."/>
            <person name="Omidvar V."/>
            <person name="Sperschneider J."/>
            <person name="Schwessinger B."/>
            <person name="Raley C."/>
            <person name="Palmer J.M."/>
            <person name="Garnica D."/>
            <person name="Upadhyaya N."/>
            <person name="Rathjen J."/>
            <person name="Taylor J.M."/>
            <person name="Park R.F."/>
            <person name="Dodds P.N."/>
            <person name="Hirsch C.D."/>
            <person name="Kianian S.F."/>
            <person name="Figueroa M."/>
        </authorList>
    </citation>
    <scope>NUCLEOTIDE SEQUENCE [LARGE SCALE GENOMIC DNA]</scope>
    <source>
        <strain evidence="8">12NC29</strain>
        <strain evidence="7">12SD80</strain>
    </source>
</reference>
<dbReference type="EMBL" id="PGCJ01000782">
    <property type="protein sequence ID" value="PLW21562.1"/>
    <property type="molecule type" value="Genomic_DNA"/>
</dbReference>
<keyword evidence="9" id="KW-1185">Reference proteome</keyword>
<dbReference type="OrthoDB" id="4781at2759"/>
<accession>A0A2N5W6J0</accession>
<dbReference type="Proteomes" id="UP000235388">
    <property type="component" value="Unassembled WGS sequence"/>
</dbReference>
<feature type="signal peptide" evidence="4">
    <location>
        <begin position="1"/>
        <end position="31"/>
    </location>
</feature>
<evidence type="ECO:0000256" key="1">
    <source>
        <dbReference type="ARBA" id="ARBA00022729"/>
    </source>
</evidence>
<dbReference type="GO" id="GO:0004553">
    <property type="term" value="F:hydrolase activity, hydrolyzing O-glycosyl compounds"/>
    <property type="evidence" value="ECO:0007669"/>
    <property type="project" value="InterPro"/>
</dbReference>
<dbReference type="InterPro" id="IPR000757">
    <property type="entry name" value="Beta-glucanase-like"/>
</dbReference>